<sequence>MRPNSTTMPRGARLDGYPIFYPRTPPSEFLFDAQESLQEPLVPAAASSSYHHHSVAYEIIGGCKELLKVSSLLMIAHPATERCRLLRTRAGGVAGMAVHAAKLNGSASHDVGAAVC</sequence>
<organism evidence="1 2">
    <name type="scientific">Symbiodinium natans</name>
    <dbReference type="NCBI Taxonomy" id="878477"/>
    <lineage>
        <taxon>Eukaryota</taxon>
        <taxon>Sar</taxon>
        <taxon>Alveolata</taxon>
        <taxon>Dinophyceae</taxon>
        <taxon>Suessiales</taxon>
        <taxon>Symbiodiniaceae</taxon>
        <taxon>Symbiodinium</taxon>
    </lineage>
</organism>
<dbReference type="Proteomes" id="UP000604046">
    <property type="component" value="Unassembled WGS sequence"/>
</dbReference>
<evidence type="ECO:0000313" key="2">
    <source>
        <dbReference type="Proteomes" id="UP000604046"/>
    </source>
</evidence>
<accession>A0A812UI83</accession>
<dbReference type="EMBL" id="CAJNDS010002704">
    <property type="protein sequence ID" value="CAE7568697.1"/>
    <property type="molecule type" value="Genomic_DNA"/>
</dbReference>
<gene>
    <name evidence="1" type="ORF">SNAT2548_LOCUS32312</name>
</gene>
<protein>
    <submittedName>
        <fullName evidence="1">Uncharacterized protein</fullName>
    </submittedName>
</protein>
<reference evidence="1" key="1">
    <citation type="submission" date="2021-02" db="EMBL/GenBank/DDBJ databases">
        <authorList>
            <person name="Dougan E. K."/>
            <person name="Rhodes N."/>
            <person name="Thang M."/>
            <person name="Chan C."/>
        </authorList>
    </citation>
    <scope>NUCLEOTIDE SEQUENCE</scope>
</reference>
<dbReference type="AlphaFoldDB" id="A0A812UI83"/>
<name>A0A812UI83_9DINO</name>
<comment type="caution">
    <text evidence="1">The sequence shown here is derived from an EMBL/GenBank/DDBJ whole genome shotgun (WGS) entry which is preliminary data.</text>
</comment>
<evidence type="ECO:0000313" key="1">
    <source>
        <dbReference type="EMBL" id="CAE7568697.1"/>
    </source>
</evidence>
<proteinExistence type="predicted"/>
<keyword evidence="2" id="KW-1185">Reference proteome</keyword>